<keyword evidence="3" id="KW-1185">Reference proteome</keyword>
<gene>
    <name evidence="2" type="ORF">WLF18_01910</name>
</gene>
<proteinExistence type="predicted"/>
<evidence type="ECO:0000256" key="1">
    <source>
        <dbReference type="SAM" id="SignalP"/>
    </source>
</evidence>
<feature type="signal peptide" evidence="1">
    <location>
        <begin position="1"/>
        <end position="31"/>
    </location>
</feature>
<feature type="chain" id="PRO_5046750355" evidence="1">
    <location>
        <begin position="32"/>
        <end position="169"/>
    </location>
</feature>
<dbReference type="EMBL" id="JBBNAW010000001">
    <property type="protein sequence ID" value="MEK2607865.1"/>
    <property type="molecule type" value="Genomic_DNA"/>
</dbReference>
<sequence length="169" mass="18789">MLYAGRPSIRVIQKKLAAALLLACLPLVANAVAVGDQLAPWTLQDQHDQSYTLDGDTRILLVARDMDGAKLVKAAIAEQPKEYLEARQAVFVADIQRMPSIISKLFAIPAMRDYSYRVMLDRQGEVASRYPGQEGQVLWLQLDHNRVVAQQQFSDAKALQSALDQVTKP</sequence>
<comment type="caution">
    <text evidence="2">The sequence shown here is derived from an EMBL/GenBank/DDBJ whole genome shotgun (WGS) entry which is preliminary data.</text>
</comment>
<protein>
    <submittedName>
        <fullName evidence="2">FAD/FMN-containing dehydrogenase</fullName>
    </submittedName>
</protein>
<organism evidence="2 3">
    <name type="scientific">Pseudomonas shirazensis</name>
    <dbReference type="NCBI Taxonomy" id="2745494"/>
    <lineage>
        <taxon>Bacteria</taxon>
        <taxon>Pseudomonadati</taxon>
        <taxon>Pseudomonadota</taxon>
        <taxon>Gammaproteobacteria</taxon>
        <taxon>Pseudomonadales</taxon>
        <taxon>Pseudomonadaceae</taxon>
        <taxon>Pseudomonas</taxon>
    </lineage>
</organism>
<evidence type="ECO:0000313" key="3">
    <source>
        <dbReference type="Proteomes" id="UP001386972"/>
    </source>
</evidence>
<accession>A0ABU8ZU38</accession>
<keyword evidence="1" id="KW-0732">Signal</keyword>
<evidence type="ECO:0000313" key="2">
    <source>
        <dbReference type="EMBL" id="MEK2607865.1"/>
    </source>
</evidence>
<name>A0ABU8ZU38_9PSED</name>
<dbReference type="RefSeq" id="WP_340610549.1">
    <property type="nucleotide sequence ID" value="NZ_JBBNAW010000001.1"/>
</dbReference>
<reference evidence="2 3" key="1">
    <citation type="submission" date="2024-03" db="EMBL/GenBank/DDBJ databases">
        <title>Screening, Identification and Application of a Plant Lactobacillus Strain.</title>
        <authorList>
            <person name="Li Y.L."/>
        </authorList>
    </citation>
    <scope>NUCLEOTIDE SEQUENCE [LARGE SCALE GENOMIC DNA]</scope>
    <source>
        <strain evidence="2 3">JDB</strain>
    </source>
</reference>
<dbReference type="Proteomes" id="UP001386972">
    <property type="component" value="Unassembled WGS sequence"/>
</dbReference>